<sequence>GKRCEAGRTESDSIHESDTSSSSTEQCVVGTNHVGINLEVVLQCNPGQNEDLADLAGGVVSGVNLLLQNDDEGGVQSRQEVEATKLIALAED</sequence>
<feature type="non-terminal residue" evidence="2">
    <location>
        <position position="1"/>
    </location>
</feature>
<reference evidence="2 3" key="1">
    <citation type="journal article" date="2018" name="Front. Plant Sci.">
        <title>Red Clover (Trifolium pratense) and Zigzag Clover (T. medium) - A Picture of Genomic Similarities and Differences.</title>
        <authorList>
            <person name="Dluhosova J."/>
            <person name="Istvanek J."/>
            <person name="Nedelnik J."/>
            <person name="Repkova J."/>
        </authorList>
    </citation>
    <scope>NUCLEOTIDE SEQUENCE [LARGE SCALE GENOMIC DNA]</scope>
    <source>
        <strain evidence="3">cv. 10/8</strain>
        <tissue evidence="2">Leaf</tissue>
    </source>
</reference>
<dbReference type="Proteomes" id="UP000265520">
    <property type="component" value="Unassembled WGS sequence"/>
</dbReference>
<name>A0A392T6X5_9FABA</name>
<evidence type="ECO:0000313" key="2">
    <source>
        <dbReference type="EMBL" id="MCI56851.1"/>
    </source>
</evidence>
<comment type="caution">
    <text evidence="2">The sequence shown here is derived from an EMBL/GenBank/DDBJ whole genome shotgun (WGS) entry which is preliminary data.</text>
</comment>
<proteinExistence type="predicted"/>
<organism evidence="2 3">
    <name type="scientific">Trifolium medium</name>
    <dbReference type="NCBI Taxonomy" id="97028"/>
    <lineage>
        <taxon>Eukaryota</taxon>
        <taxon>Viridiplantae</taxon>
        <taxon>Streptophyta</taxon>
        <taxon>Embryophyta</taxon>
        <taxon>Tracheophyta</taxon>
        <taxon>Spermatophyta</taxon>
        <taxon>Magnoliopsida</taxon>
        <taxon>eudicotyledons</taxon>
        <taxon>Gunneridae</taxon>
        <taxon>Pentapetalae</taxon>
        <taxon>rosids</taxon>
        <taxon>fabids</taxon>
        <taxon>Fabales</taxon>
        <taxon>Fabaceae</taxon>
        <taxon>Papilionoideae</taxon>
        <taxon>50 kb inversion clade</taxon>
        <taxon>NPAAA clade</taxon>
        <taxon>Hologalegina</taxon>
        <taxon>IRL clade</taxon>
        <taxon>Trifolieae</taxon>
        <taxon>Trifolium</taxon>
    </lineage>
</organism>
<feature type="compositionally biased region" description="Basic and acidic residues" evidence="1">
    <location>
        <begin position="1"/>
        <end position="18"/>
    </location>
</feature>
<feature type="non-terminal residue" evidence="2">
    <location>
        <position position="92"/>
    </location>
</feature>
<evidence type="ECO:0000256" key="1">
    <source>
        <dbReference type="SAM" id="MobiDB-lite"/>
    </source>
</evidence>
<dbReference type="AlphaFoldDB" id="A0A392T6X5"/>
<evidence type="ECO:0000313" key="3">
    <source>
        <dbReference type="Proteomes" id="UP000265520"/>
    </source>
</evidence>
<keyword evidence="3" id="KW-1185">Reference proteome</keyword>
<accession>A0A392T6X5</accession>
<dbReference type="EMBL" id="LXQA010519403">
    <property type="protein sequence ID" value="MCI56851.1"/>
    <property type="molecule type" value="Genomic_DNA"/>
</dbReference>
<protein>
    <submittedName>
        <fullName evidence="2">Uncharacterized protein</fullName>
    </submittedName>
</protein>
<feature type="region of interest" description="Disordered" evidence="1">
    <location>
        <begin position="1"/>
        <end position="26"/>
    </location>
</feature>